<evidence type="ECO:0000313" key="3">
    <source>
        <dbReference type="EMBL" id="CAI2365392.1"/>
    </source>
</evidence>
<comment type="caution">
    <text evidence="3">The sequence shown here is derived from an EMBL/GenBank/DDBJ whole genome shotgun (WGS) entry which is preliminary data.</text>
</comment>
<organism evidence="3 4">
    <name type="scientific">Euplotes crassus</name>
    <dbReference type="NCBI Taxonomy" id="5936"/>
    <lineage>
        <taxon>Eukaryota</taxon>
        <taxon>Sar</taxon>
        <taxon>Alveolata</taxon>
        <taxon>Ciliophora</taxon>
        <taxon>Intramacronucleata</taxon>
        <taxon>Spirotrichea</taxon>
        <taxon>Hypotrichia</taxon>
        <taxon>Euplotida</taxon>
        <taxon>Euplotidae</taxon>
        <taxon>Moneuplotes</taxon>
    </lineage>
</organism>
<reference evidence="3" key="1">
    <citation type="submission" date="2023-07" db="EMBL/GenBank/DDBJ databases">
        <authorList>
            <consortium name="AG Swart"/>
            <person name="Singh M."/>
            <person name="Singh A."/>
            <person name="Seah K."/>
            <person name="Emmerich C."/>
        </authorList>
    </citation>
    <scope>NUCLEOTIDE SEQUENCE</scope>
    <source>
        <strain evidence="3">DP1</strain>
    </source>
</reference>
<dbReference type="Proteomes" id="UP001295684">
    <property type="component" value="Unassembled WGS sequence"/>
</dbReference>
<accession>A0AAD1UAF5</accession>
<gene>
    <name evidence="3" type="ORF">ECRASSUSDP1_LOCUS6733</name>
</gene>
<feature type="compositionally biased region" description="Polar residues" evidence="2">
    <location>
        <begin position="414"/>
        <end position="425"/>
    </location>
</feature>
<sequence>MSLDNVLSSSQELTTASPQLKKFRINDNIVKIKPEKNNYSQEAASEHLDEIYEQIGQLRHENMSMLAELMEREDEQDEVFELKNLIQNQIEKNAALLSKTKTIPTSILNKRKSSSPKKKVRFSSNLCDFSKYEKELMKVQSKFKKLQDSVRRSLDIDKNSKIISFYKSESNTISAKNNSNQNDPEKMTKSDQERQRKEARLDKICEDLEKKIHNLKKSLSEKNQAIKHKTLILNGFKKKLQFAKKKKLRFEVNKGKYVEEQKMKERAEKLLLKKQISQRFSIINSPKKTKNVVHIRSSKGSQDFERASEDSETISQGFNIYKPSFKCLRGISKEKLSFSDRFRNSLDSKALITNDISKNEDKNRSFTLNSGHYDKIKIINKFQNDQFTDDKIRLRERSLTSSQAHNPHKKIQRRISSMMSGYVNN</sequence>
<name>A0AAD1UAF5_EUPCR</name>
<feature type="compositionally biased region" description="Polar residues" evidence="2">
    <location>
        <begin position="173"/>
        <end position="182"/>
    </location>
</feature>
<evidence type="ECO:0000313" key="4">
    <source>
        <dbReference type="Proteomes" id="UP001295684"/>
    </source>
</evidence>
<evidence type="ECO:0000256" key="1">
    <source>
        <dbReference type="SAM" id="Coils"/>
    </source>
</evidence>
<feature type="coiled-coil region" evidence="1">
    <location>
        <begin position="198"/>
        <end position="225"/>
    </location>
</feature>
<protein>
    <submittedName>
        <fullName evidence="3">Uncharacterized protein</fullName>
    </submittedName>
</protein>
<evidence type="ECO:0000256" key="2">
    <source>
        <dbReference type="SAM" id="MobiDB-lite"/>
    </source>
</evidence>
<proteinExistence type="predicted"/>
<feature type="region of interest" description="Disordered" evidence="2">
    <location>
        <begin position="173"/>
        <end position="198"/>
    </location>
</feature>
<keyword evidence="4" id="KW-1185">Reference proteome</keyword>
<dbReference type="EMBL" id="CAMPGE010006537">
    <property type="protein sequence ID" value="CAI2365392.1"/>
    <property type="molecule type" value="Genomic_DNA"/>
</dbReference>
<keyword evidence="1" id="KW-0175">Coiled coil</keyword>
<feature type="compositionally biased region" description="Basic and acidic residues" evidence="2">
    <location>
        <begin position="183"/>
        <end position="198"/>
    </location>
</feature>
<feature type="region of interest" description="Disordered" evidence="2">
    <location>
        <begin position="400"/>
        <end position="425"/>
    </location>
</feature>
<dbReference type="AlphaFoldDB" id="A0AAD1UAF5"/>